<dbReference type="Pfam" id="PF25973">
    <property type="entry name" value="BSH_CzcB"/>
    <property type="match status" value="1"/>
</dbReference>
<comment type="caution">
    <text evidence="6">The sequence shown here is derived from an EMBL/GenBank/DDBJ whole genome shotgun (WGS) entry which is preliminary data.</text>
</comment>
<dbReference type="InterPro" id="IPR006143">
    <property type="entry name" value="RND_pump_MFP"/>
</dbReference>
<proteinExistence type="inferred from homology"/>
<evidence type="ECO:0000259" key="5">
    <source>
        <dbReference type="Pfam" id="PF25973"/>
    </source>
</evidence>
<dbReference type="Pfam" id="PF25893">
    <property type="entry name" value="HH_CzcB"/>
    <property type="match status" value="1"/>
</dbReference>
<dbReference type="PROSITE" id="PS51257">
    <property type="entry name" value="PROKAR_LIPOPROTEIN"/>
    <property type="match status" value="1"/>
</dbReference>
<dbReference type="InterPro" id="IPR058647">
    <property type="entry name" value="BSH_CzcB-like"/>
</dbReference>
<dbReference type="InterPro" id="IPR058792">
    <property type="entry name" value="Beta-barrel_RND_2"/>
</dbReference>
<accession>A0ABX1CVF6</accession>
<feature type="domain" description="CzcB-like alpha-helical hairpin" evidence="2">
    <location>
        <begin position="134"/>
        <end position="190"/>
    </location>
</feature>
<feature type="domain" description="Multidrug resistance protein MdtA-like C-terminal permuted SH3" evidence="4">
    <location>
        <begin position="309"/>
        <end position="372"/>
    </location>
</feature>
<dbReference type="PANTHER" id="PTHR30469">
    <property type="entry name" value="MULTIDRUG RESISTANCE PROTEIN MDTA"/>
    <property type="match status" value="1"/>
</dbReference>
<reference evidence="6 7" key="1">
    <citation type="submission" date="2020-03" db="EMBL/GenBank/DDBJ databases">
        <title>Salinimicrobium sp. nov, isolated from SCS.</title>
        <authorList>
            <person name="Cao W.R."/>
        </authorList>
    </citation>
    <scope>NUCLEOTIDE SEQUENCE [LARGE SCALE GENOMIC DNA]</scope>
    <source>
        <strain evidence="7">J15B91</strain>
    </source>
</reference>
<dbReference type="Gene3D" id="2.40.50.100">
    <property type="match status" value="1"/>
</dbReference>
<name>A0ABX1CVF6_9FLAO</name>
<dbReference type="EMBL" id="JAAVJR010000002">
    <property type="protein sequence ID" value="NJW52280.1"/>
    <property type="molecule type" value="Genomic_DNA"/>
</dbReference>
<evidence type="ECO:0000259" key="2">
    <source>
        <dbReference type="Pfam" id="PF25893"/>
    </source>
</evidence>
<evidence type="ECO:0000259" key="4">
    <source>
        <dbReference type="Pfam" id="PF25967"/>
    </source>
</evidence>
<dbReference type="InterPro" id="IPR058648">
    <property type="entry name" value="HH_CzcB-like"/>
</dbReference>
<dbReference type="NCBIfam" id="TIGR01730">
    <property type="entry name" value="RND_mfp"/>
    <property type="match status" value="1"/>
</dbReference>
<feature type="domain" description="CusB-like beta-barrel" evidence="3">
    <location>
        <begin position="231"/>
        <end position="303"/>
    </location>
</feature>
<comment type="similarity">
    <text evidence="1">Belongs to the membrane fusion protein (MFP) (TC 8.A.1) family.</text>
</comment>
<evidence type="ECO:0000313" key="7">
    <source>
        <dbReference type="Proteomes" id="UP000703674"/>
    </source>
</evidence>
<gene>
    <name evidence="6" type="ORF">HC175_05055</name>
</gene>
<dbReference type="SUPFAM" id="SSF111369">
    <property type="entry name" value="HlyD-like secretion proteins"/>
    <property type="match status" value="1"/>
</dbReference>
<dbReference type="Pfam" id="PF25967">
    <property type="entry name" value="RND-MFP_C"/>
    <property type="match status" value="1"/>
</dbReference>
<dbReference type="Pfam" id="PF25954">
    <property type="entry name" value="Beta-barrel_RND_2"/>
    <property type="match status" value="1"/>
</dbReference>
<evidence type="ECO:0000313" key="6">
    <source>
        <dbReference type="EMBL" id="NJW52280.1"/>
    </source>
</evidence>
<dbReference type="Gene3D" id="1.10.287.470">
    <property type="entry name" value="Helix hairpin bin"/>
    <property type="match status" value="1"/>
</dbReference>
<evidence type="ECO:0000256" key="1">
    <source>
        <dbReference type="ARBA" id="ARBA00009477"/>
    </source>
</evidence>
<dbReference type="Gene3D" id="2.40.30.170">
    <property type="match status" value="1"/>
</dbReference>
<feature type="domain" description="CzcB-like barrel-sandwich hybrid" evidence="5">
    <location>
        <begin position="99"/>
        <end position="216"/>
    </location>
</feature>
<sequence>MKKSIILFMSILLLVSCGKQDSVEQIIETGDLSEIRAKKAELSTRQSELSSQIAQLDAAIQKLDSSTQFSLVTVATVSDSLFRHYVELPGDVETKQNIIIYPEFSGLLEQVNVKEGDRVQKGQILARIDEGGLGSQLAQLEAQAALAKTTFERQQRLWDQNIGSEIQFLEARTNYEAVQNSVNQLRSQLAKTVVRAPFSGVIDEIFTEQGEVVAPGQSRLFRLINLSDMYITAAVPESYLGKIEKGTKVMVEIAATGTSFTSTVRQVGNFVNPNNRTFEIQVAVPSNKEQVKPNLIATVRINDYTSEGAIIIPENVIQKNSAGESVAYVLKKNSDTTGIAERRTLETGLSYENSVEVLSGLQPGDLLITSGARSIQEGEQVKIDNRNPLN</sequence>
<dbReference type="Proteomes" id="UP000703674">
    <property type="component" value="Unassembled WGS sequence"/>
</dbReference>
<keyword evidence="7" id="KW-1185">Reference proteome</keyword>
<dbReference type="Gene3D" id="2.40.420.20">
    <property type="match status" value="1"/>
</dbReference>
<organism evidence="6 7">
    <name type="scientific">Salinimicrobium oceani</name>
    <dbReference type="NCBI Taxonomy" id="2722702"/>
    <lineage>
        <taxon>Bacteria</taxon>
        <taxon>Pseudomonadati</taxon>
        <taxon>Bacteroidota</taxon>
        <taxon>Flavobacteriia</taxon>
        <taxon>Flavobacteriales</taxon>
        <taxon>Flavobacteriaceae</taxon>
        <taxon>Salinimicrobium</taxon>
    </lineage>
</organism>
<dbReference type="InterPro" id="IPR058627">
    <property type="entry name" value="MdtA-like_C"/>
</dbReference>
<dbReference type="RefSeq" id="WP_168137385.1">
    <property type="nucleotide sequence ID" value="NZ_JAAVJR010000002.1"/>
</dbReference>
<evidence type="ECO:0000259" key="3">
    <source>
        <dbReference type="Pfam" id="PF25954"/>
    </source>
</evidence>
<protein>
    <submittedName>
        <fullName evidence="6">Efflux RND transporter periplasmic adaptor subunit</fullName>
    </submittedName>
</protein>